<dbReference type="SMART" id="SM00382">
    <property type="entry name" value="AAA"/>
    <property type="match status" value="1"/>
</dbReference>
<dbReference type="SUPFAM" id="SSF52540">
    <property type="entry name" value="P-loop containing nucleoside triphosphate hydrolases"/>
    <property type="match status" value="1"/>
</dbReference>
<keyword evidence="2" id="KW-1003">Cell membrane</keyword>
<name>A0ABW1ATQ0_9RHOO</name>
<evidence type="ECO:0000256" key="3">
    <source>
        <dbReference type="ARBA" id="ARBA00022741"/>
    </source>
</evidence>
<dbReference type="EMBL" id="JBHSOG010000054">
    <property type="protein sequence ID" value="MFC5770690.1"/>
    <property type="molecule type" value="Genomic_DNA"/>
</dbReference>
<dbReference type="PANTHER" id="PTHR42794:SF1">
    <property type="entry name" value="HEMIN IMPORT ATP-BINDING PROTEIN HMUV"/>
    <property type="match status" value="1"/>
</dbReference>
<dbReference type="Pfam" id="PF00005">
    <property type="entry name" value="ABC_tran"/>
    <property type="match status" value="1"/>
</dbReference>
<dbReference type="InterPro" id="IPR027417">
    <property type="entry name" value="P-loop_NTPase"/>
</dbReference>
<accession>A0ABW1ATQ0</accession>
<keyword evidence="9" id="KW-1185">Reference proteome</keyword>
<evidence type="ECO:0000256" key="4">
    <source>
        <dbReference type="ARBA" id="ARBA00022840"/>
    </source>
</evidence>
<dbReference type="InterPro" id="IPR017871">
    <property type="entry name" value="ABC_transporter-like_CS"/>
</dbReference>
<keyword evidence="4 8" id="KW-0067">ATP-binding</keyword>
<dbReference type="Proteomes" id="UP001595974">
    <property type="component" value="Unassembled WGS sequence"/>
</dbReference>
<keyword evidence="3" id="KW-0547">Nucleotide-binding</keyword>
<reference evidence="9" key="1">
    <citation type="journal article" date="2019" name="Int. J. Syst. Evol. Microbiol.">
        <title>The Global Catalogue of Microorganisms (GCM) 10K type strain sequencing project: providing services to taxonomists for standard genome sequencing and annotation.</title>
        <authorList>
            <consortium name="The Broad Institute Genomics Platform"/>
            <consortium name="The Broad Institute Genome Sequencing Center for Infectious Disease"/>
            <person name="Wu L."/>
            <person name="Ma J."/>
        </authorList>
    </citation>
    <scope>NUCLEOTIDE SEQUENCE [LARGE SCALE GENOMIC DNA]</scope>
    <source>
        <strain evidence="9">SHR3</strain>
    </source>
</reference>
<gene>
    <name evidence="8" type="ORF">ACFPTN_15015</name>
</gene>
<sequence>MIGESASNSPLLRLDGAQAAFGRLVFGPFTCGVEAGERIAILGPSGAGKSTLLKIIAREQALRCGRVLLDGRALGAWSFPELSRRRAVLPQSTEVAFGLQTELVIGLGRVARAHDPGLPRIVRDAAELACAAHLLDRRFDTLSGGEKARIQLARIFAQLWDAEGGLLLVDEPLAALDPGLQFDLLEHIETFAAARGHAVMAVLHDVNHALLGFDRLLLVREGAITDDLRSGAEALPALEALYGIAFDSATNRHGDLVVLPARRLAPGRMAA</sequence>
<dbReference type="RefSeq" id="WP_096451053.1">
    <property type="nucleotide sequence ID" value="NZ_JBHSOG010000054.1"/>
</dbReference>
<keyword evidence="1" id="KW-0813">Transport</keyword>
<evidence type="ECO:0000256" key="6">
    <source>
        <dbReference type="ARBA" id="ARBA00037066"/>
    </source>
</evidence>
<dbReference type="InterPro" id="IPR003439">
    <property type="entry name" value="ABC_transporter-like_ATP-bd"/>
</dbReference>
<dbReference type="InterPro" id="IPR003593">
    <property type="entry name" value="AAA+_ATPase"/>
</dbReference>
<dbReference type="PROSITE" id="PS50893">
    <property type="entry name" value="ABC_TRANSPORTER_2"/>
    <property type="match status" value="1"/>
</dbReference>
<evidence type="ECO:0000313" key="9">
    <source>
        <dbReference type="Proteomes" id="UP001595974"/>
    </source>
</evidence>
<dbReference type="PROSITE" id="PS00211">
    <property type="entry name" value="ABC_TRANSPORTER_1"/>
    <property type="match status" value="1"/>
</dbReference>
<comment type="caution">
    <text evidence="8">The sequence shown here is derived from an EMBL/GenBank/DDBJ whole genome shotgun (WGS) entry which is preliminary data.</text>
</comment>
<evidence type="ECO:0000256" key="1">
    <source>
        <dbReference type="ARBA" id="ARBA00022448"/>
    </source>
</evidence>
<evidence type="ECO:0000256" key="2">
    <source>
        <dbReference type="ARBA" id="ARBA00022475"/>
    </source>
</evidence>
<proteinExistence type="predicted"/>
<keyword evidence="2" id="KW-0472">Membrane</keyword>
<evidence type="ECO:0000256" key="5">
    <source>
        <dbReference type="ARBA" id="ARBA00022967"/>
    </source>
</evidence>
<keyword evidence="5" id="KW-1278">Translocase</keyword>
<evidence type="ECO:0000313" key="8">
    <source>
        <dbReference type="EMBL" id="MFC5770690.1"/>
    </source>
</evidence>
<dbReference type="PANTHER" id="PTHR42794">
    <property type="entry name" value="HEMIN IMPORT ATP-BINDING PROTEIN HMUV"/>
    <property type="match status" value="1"/>
</dbReference>
<protein>
    <submittedName>
        <fullName evidence="8">ABC transporter ATP-binding protein</fullName>
    </submittedName>
</protein>
<comment type="function">
    <text evidence="6">Part of the ABC transporter complex HmuTUV involved in hemin import. Responsible for energy coupling to the transport system.</text>
</comment>
<feature type="domain" description="ABC transporter" evidence="7">
    <location>
        <begin position="11"/>
        <end position="246"/>
    </location>
</feature>
<evidence type="ECO:0000259" key="7">
    <source>
        <dbReference type="PROSITE" id="PS50893"/>
    </source>
</evidence>
<dbReference type="GO" id="GO:0005524">
    <property type="term" value="F:ATP binding"/>
    <property type="evidence" value="ECO:0007669"/>
    <property type="project" value="UniProtKB-KW"/>
</dbReference>
<dbReference type="Gene3D" id="3.40.50.300">
    <property type="entry name" value="P-loop containing nucleotide triphosphate hydrolases"/>
    <property type="match status" value="1"/>
</dbReference>
<organism evidence="8 9">
    <name type="scientific">Thauera sinica</name>
    <dbReference type="NCBI Taxonomy" id="2665146"/>
    <lineage>
        <taxon>Bacteria</taxon>
        <taxon>Pseudomonadati</taxon>
        <taxon>Pseudomonadota</taxon>
        <taxon>Betaproteobacteria</taxon>
        <taxon>Rhodocyclales</taxon>
        <taxon>Zoogloeaceae</taxon>
        <taxon>Thauera</taxon>
    </lineage>
</organism>